<keyword evidence="1" id="KW-0812">Transmembrane</keyword>
<dbReference type="AlphaFoldDB" id="A0A841Z6C9"/>
<dbReference type="EMBL" id="JAARRL010000006">
    <property type="protein sequence ID" value="MBC1500017.1"/>
    <property type="molecule type" value="Genomic_DNA"/>
</dbReference>
<organism evidence="2 3">
    <name type="scientific">Listeria weihenstephanensis</name>
    <dbReference type="NCBI Taxonomy" id="1006155"/>
    <lineage>
        <taxon>Bacteria</taxon>
        <taxon>Bacillati</taxon>
        <taxon>Bacillota</taxon>
        <taxon>Bacilli</taxon>
        <taxon>Bacillales</taxon>
        <taxon>Listeriaceae</taxon>
        <taxon>Listeria</taxon>
    </lineage>
</organism>
<sequence length="174" mass="20304">MDFGDGVMSESRRVFNYRRMFRTPFTFQKVGDFTLAFEIPAVPAINFVGLMIICFMLWVKWKAIFPHELNVFDIFFIVGAPLLGAFLVSKVNPDGKNIYVFLWGIMKYFFFIKIPKKCYCGDTQVWYKKETKIQFQKLAKVRGKHATRNAHEGNKKQYAIDENGRRVGVLPHKS</sequence>
<reference evidence="2 3" key="1">
    <citation type="submission" date="2020-03" db="EMBL/GenBank/DDBJ databases">
        <title>Soil Listeria distribution.</title>
        <authorList>
            <person name="Liao J."/>
            <person name="Wiedmann M."/>
        </authorList>
    </citation>
    <scope>NUCLEOTIDE SEQUENCE [LARGE SCALE GENOMIC DNA]</scope>
    <source>
        <strain evidence="2 3">FSL L7-1523</strain>
    </source>
</reference>
<dbReference type="Proteomes" id="UP000564536">
    <property type="component" value="Unassembled WGS sequence"/>
</dbReference>
<feature type="transmembrane region" description="Helical" evidence="1">
    <location>
        <begin position="97"/>
        <end position="114"/>
    </location>
</feature>
<dbReference type="InterPro" id="IPR025608">
    <property type="entry name" value="TcpE"/>
</dbReference>
<feature type="transmembrane region" description="Helical" evidence="1">
    <location>
        <begin position="71"/>
        <end position="91"/>
    </location>
</feature>
<gene>
    <name evidence="2" type="ORF">HB943_05325</name>
</gene>
<evidence type="ECO:0000256" key="1">
    <source>
        <dbReference type="SAM" id="Phobius"/>
    </source>
</evidence>
<evidence type="ECO:0000313" key="3">
    <source>
        <dbReference type="Proteomes" id="UP000564536"/>
    </source>
</evidence>
<keyword evidence="1" id="KW-1133">Transmembrane helix</keyword>
<proteinExistence type="predicted"/>
<accession>A0A841Z6C9</accession>
<comment type="caution">
    <text evidence="2">The sequence shown here is derived from an EMBL/GenBank/DDBJ whole genome shotgun (WGS) entry which is preliminary data.</text>
</comment>
<evidence type="ECO:0000313" key="2">
    <source>
        <dbReference type="EMBL" id="MBC1500017.1"/>
    </source>
</evidence>
<keyword evidence="1" id="KW-0472">Membrane</keyword>
<name>A0A841Z6C9_9LIST</name>
<dbReference type="Pfam" id="PF12648">
    <property type="entry name" value="TcpE"/>
    <property type="match status" value="1"/>
</dbReference>
<protein>
    <submittedName>
        <fullName evidence="2">Conjugal transfer protein</fullName>
    </submittedName>
</protein>
<dbReference type="RefSeq" id="WP_185425089.1">
    <property type="nucleotide sequence ID" value="NZ_JAARRL010000006.1"/>
</dbReference>
<feature type="transmembrane region" description="Helical" evidence="1">
    <location>
        <begin position="39"/>
        <end position="59"/>
    </location>
</feature>